<dbReference type="RefSeq" id="WP_132370704.1">
    <property type="nucleotide sequence ID" value="NZ_SMAN01000002.1"/>
</dbReference>
<dbReference type="OrthoDB" id="2692029at2"/>
<dbReference type="Proteomes" id="UP000294650">
    <property type="component" value="Unassembled WGS sequence"/>
</dbReference>
<name>A0A4R3NC76_9BACI</name>
<keyword evidence="3" id="KW-1185">Reference proteome</keyword>
<evidence type="ECO:0000313" key="2">
    <source>
        <dbReference type="EMBL" id="TCT26335.1"/>
    </source>
</evidence>
<proteinExistence type="predicted"/>
<accession>A0A4R3NC76</accession>
<dbReference type="AlphaFoldDB" id="A0A4R3NC76"/>
<feature type="compositionally biased region" description="Basic and acidic residues" evidence="1">
    <location>
        <begin position="63"/>
        <end position="79"/>
    </location>
</feature>
<comment type="caution">
    <text evidence="2">The sequence shown here is derived from an EMBL/GenBank/DDBJ whole genome shotgun (WGS) entry which is preliminary data.</text>
</comment>
<evidence type="ECO:0000313" key="3">
    <source>
        <dbReference type="Proteomes" id="UP000294650"/>
    </source>
</evidence>
<dbReference type="EMBL" id="SMAN01000002">
    <property type="protein sequence ID" value="TCT26335.1"/>
    <property type="molecule type" value="Genomic_DNA"/>
</dbReference>
<organism evidence="2 3">
    <name type="scientific">Melghiribacillus thermohalophilus</name>
    <dbReference type="NCBI Taxonomy" id="1324956"/>
    <lineage>
        <taxon>Bacteria</taxon>
        <taxon>Bacillati</taxon>
        <taxon>Bacillota</taxon>
        <taxon>Bacilli</taxon>
        <taxon>Bacillales</taxon>
        <taxon>Bacillaceae</taxon>
        <taxon>Melghiribacillus</taxon>
    </lineage>
</organism>
<gene>
    <name evidence="2" type="ORF">EDD68_10236</name>
</gene>
<reference evidence="2 3" key="1">
    <citation type="submission" date="2019-03" db="EMBL/GenBank/DDBJ databases">
        <title>Genomic Encyclopedia of Type Strains, Phase IV (KMG-IV): sequencing the most valuable type-strain genomes for metagenomic binning, comparative biology and taxonomic classification.</title>
        <authorList>
            <person name="Goeker M."/>
        </authorList>
    </citation>
    <scope>NUCLEOTIDE SEQUENCE [LARGE SCALE GENOMIC DNA]</scope>
    <source>
        <strain evidence="2 3">DSM 25894</strain>
    </source>
</reference>
<evidence type="ECO:0000256" key="1">
    <source>
        <dbReference type="SAM" id="MobiDB-lite"/>
    </source>
</evidence>
<sequence>MPVSDQKVIRKMMEELKQASEKMGQPNNMREHIRAVRVLADIILEEKEEPSTSEEDVVKIIKDAPSKQEKSTPIDHDGANGESIFDF</sequence>
<evidence type="ECO:0008006" key="4">
    <source>
        <dbReference type="Google" id="ProtNLM"/>
    </source>
</evidence>
<protein>
    <recommendedName>
        <fullName evidence="4">YwdI family protein</fullName>
    </recommendedName>
</protein>
<dbReference type="InterPro" id="IPR035218">
    <property type="entry name" value="DUF5327"/>
</dbReference>
<feature type="region of interest" description="Disordered" evidence="1">
    <location>
        <begin position="63"/>
        <end position="87"/>
    </location>
</feature>
<dbReference type="Pfam" id="PF17261">
    <property type="entry name" value="DUF5327"/>
    <property type="match status" value="1"/>
</dbReference>